<dbReference type="AlphaFoldDB" id="A0AA35US20"/>
<gene>
    <name evidence="3" type="ORF">LSALG_LOCUS4693</name>
</gene>
<feature type="region of interest" description="Disordered" evidence="2">
    <location>
        <begin position="55"/>
        <end position="76"/>
    </location>
</feature>
<reference evidence="3" key="1">
    <citation type="submission" date="2023-04" db="EMBL/GenBank/DDBJ databases">
        <authorList>
            <person name="Vijverberg K."/>
            <person name="Xiong W."/>
            <person name="Schranz E."/>
        </authorList>
    </citation>
    <scope>NUCLEOTIDE SEQUENCE</scope>
</reference>
<evidence type="ECO:0000256" key="2">
    <source>
        <dbReference type="SAM" id="MobiDB-lite"/>
    </source>
</evidence>
<feature type="coiled-coil region" evidence="1">
    <location>
        <begin position="84"/>
        <end position="111"/>
    </location>
</feature>
<evidence type="ECO:0000313" key="3">
    <source>
        <dbReference type="EMBL" id="CAI9264026.1"/>
    </source>
</evidence>
<evidence type="ECO:0000256" key="1">
    <source>
        <dbReference type="SAM" id="Coils"/>
    </source>
</evidence>
<name>A0AA35US20_LACSI</name>
<keyword evidence="1" id="KW-0175">Coiled coil</keyword>
<evidence type="ECO:0000313" key="4">
    <source>
        <dbReference type="Proteomes" id="UP001177003"/>
    </source>
</evidence>
<dbReference type="Proteomes" id="UP001177003">
    <property type="component" value="Chromosome 0"/>
</dbReference>
<proteinExistence type="predicted"/>
<protein>
    <submittedName>
        <fullName evidence="3">Uncharacterized protein</fullName>
    </submittedName>
</protein>
<dbReference type="EMBL" id="OX465086">
    <property type="protein sequence ID" value="CAI9264026.1"/>
    <property type="molecule type" value="Genomic_DNA"/>
</dbReference>
<organism evidence="3 4">
    <name type="scientific">Lactuca saligna</name>
    <name type="common">Willowleaf lettuce</name>
    <dbReference type="NCBI Taxonomy" id="75948"/>
    <lineage>
        <taxon>Eukaryota</taxon>
        <taxon>Viridiplantae</taxon>
        <taxon>Streptophyta</taxon>
        <taxon>Embryophyta</taxon>
        <taxon>Tracheophyta</taxon>
        <taxon>Spermatophyta</taxon>
        <taxon>Magnoliopsida</taxon>
        <taxon>eudicotyledons</taxon>
        <taxon>Gunneridae</taxon>
        <taxon>Pentapetalae</taxon>
        <taxon>asterids</taxon>
        <taxon>campanulids</taxon>
        <taxon>Asterales</taxon>
        <taxon>Asteraceae</taxon>
        <taxon>Cichorioideae</taxon>
        <taxon>Cichorieae</taxon>
        <taxon>Lactucinae</taxon>
        <taxon>Lactuca</taxon>
    </lineage>
</organism>
<keyword evidence="4" id="KW-1185">Reference proteome</keyword>
<accession>A0AA35US20</accession>
<sequence>MEGAHQGILFYQNVVPHRVVDEDPVVEAAAGVRPEEHVDTDYGFEEPDEIIEEDGDVNEAPGEPHPSEVLSNPPMIPETDIDYIRSLEEEITNLKRHLFAAEARAVQAEQREDVITQEVNKMAELLIRQLDD</sequence>